<dbReference type="InterPro" id="IPR050664">
    <property type="entry name" value="Octanoyltrans_LipM/LipL"/>
</dbReference>
<dbReference type="Gene3D" id="3.30.390.50">
    <property type="entry name" value="CO dehydrogenase flavoprotein, C-terminal domain"/>
    <property type="match status" value="1"/>
</dbReference>
<accession>A0ABP7ALQ5</accession>
<evidence type="ECO:0000259" key="1">
    <source>
        <dbReference type="PROSITE" id="PS51733"/>
    </source>
</evidence>
<keyword evidence="3" id="KW-1185">Reference proteome</keyword>
<name>A0ABP7ALQ5_9ACTN</name>
<organism evidence="2 3">
    <name type="scientific">Kineosporia mesophila</name>
    <dbReference type="NCBI Taxonomy" id="566012"/>
    <lineage>
        <taxon>Bacteria</taxon>
        <taxon>Bacillati</taxon>
        <taxon>Actinomycetota</taxon>
        <taxon>Actinomycetes</taxon>
        <taxon>Kineosporiales</taxon>
        <taxon>Kineosporiaceae</taxon>
        <taxon>Kineosporia</taxon>
    </lineage>
</organism>
<keyword evidence="2" id="KW-0436">Ligase</keyword>
<dbReference type="RefSeq" id="WP_231488024.1">
    <property type="nucleotide sequence ID" value="NZ_BAAAZO010000012.1"/>
</dbReference>
<comment type="caution">
    <text evidence="2">The sequence shown here is derived from an EMBL/GenBank/DDBJ whole genome shotgun (WGS) entry which is preliminary data.</text>
</comment>
<dbReference type="InterPro" id="IPR004143">
    <property type="entry name" value="BPL_LPL_catalytic"/>
</dbReference>
<dbReference type="Gene3D" id="3.30.930.10">
    <property type="entry name" value="Bira Bifunctional Protein, Domain 2"/>
    <property type="match status" value="1"/>
</dbReference>
<evidence type="ECO:0000313" key="2">
    <source>
        <dbReference type="EMBL" id="GAA3634742.1"/>
    </source>
</evidence>
<reference evidence="3" key="1">
    <citation type="journal article" date="2019" name="Int. J. Syst. Evol. Microbiol.">
        <title>The Global Catalogue of Microorganisms (GCM) 10K type strain sequencing project: providing services to taxonomists for standard genome sequencing and annotation.</title>
        <authorList>
            <consortium name="The Broad Institute Genomics Platform"/>
            <consortium name="The Broad Institute Genome Sequencing Center for Infectious Disease"/>
            <person name="Wu L."/>
            <person name="Ma J."/>
        </authorList>
    </citation>
    <scope>NUCLEOTIDE SEQUENCE [LARGE SCALE GENOMIC DNA]</scope>
    <source>
        <strain evidence="3">JCM 16902</strain>
    </source>
</reference>
<dbReference type="Proteomes" id="UP001501074">
    <property type="component" value="Unassembled WGS sequence"/>
</dbReference>
<dbReference type="CDD" id="cd16443">
    <property type="entry name" value="LplA"/>
    <property type="match status" value="1"/>
</dbReference>
<dbReference type="SUPFAM" id="SSF55681">
    <property type="entry name" value="Class II aaRS and biotin synthetases"/>
    <property type="match status" value="1"/>
</dbReference>
<protein>
    <submittedName>
        <fullName evidence="2">Biotin/lipoate A/B protein ligase family protein</fullName>
    </submittedName>
</protein>
<sequence length="362" mass="39540">MTSGSSEPEQRDAHRHGEYKVPGGKLVVADLTVREGRLSNVVLSGDFFLEPDEALGRFSQALEGLPADATLATLEQAVETARRDAVMVGFDPRAVGLTVLRALGRSSAWHDHRFEVLDSGRQHPHMQMALDEVLARQVGAGERAPTLRVWEWASNSVIIGSFQSLSNEVDIEAAERHGATVVRRISGGGAMFVEPGNTITYSLYVPTTLVEGMSFADSYAFLDAWVIRALRELGVDASYVPLNDIASPSGKIGGAAQKRLASGAVLHHVTMSYDIDAQKMLDIIRIGREKLSDKGIKSAVKRVDPIRSQTGLPREKVIEAMIEHFRASYGLTPVQLDDATRAEAEELATSKYRDPQWLARVP</sequence>
<evidence type="ECO:0000313" key="3">
    <source>
        <dbReference type="Proteomes" id="UP001501074"/>
    </source>
</evidence>
<feature type="domain" description="BPL/LPL catalytic" evidence="1">
    <location>
        <begin position="141"/>
        <end position="333"/>
    </location>
</feature>
<dbReference type="PROSITE" id="PS51733">
    <property type="entry name" value="BPL_LPL_CATALYTIC"/>
    <property type="match status" value="1"/>
</dbReference>
<dbReference type="EMBL" id="BAAAZO010000012">
    <property type="protein sequence ID" value="GAA3634742.1"/>
    <property type="molecule type" value="Genomic_DNA"/>
</dbReference>
<proteinExistence type="predicted"/>
<dbReference type="GO" id="GO:0016874">
    <property type="term" value="F:ligase activity"/>
    <property type="evidence" value="ECO:0007669"/>
    <property type="project" value="UniProtKB-KW"/>
</dbReference>
<gene>
    <name evidence="2" type="ORF">GCM10022223_61410</name>
</gene>
<dbReference type="Pfam" id="PF21948">
    <property type="entry name" value="LplA-B_cat"/>
    <property type="match status" value="1"/>
</dbReference>
<dbReference type="PANTHER" id="PTHR43679">
    <property type="entry name" value="OCTANOYLTRANSFERASE LIPM-RELATED"/>
    <property type="match status" value="1"/>
</dbReference>
<dbReference type="PANTHER" id="PTHR43679:SF2">
    <property type="entry name" value="OCTANOYL-[GCVH]:PROTEIN N-OCTANOYLTRANSFERASE"/>
    <property type="match status" value="1"/>
</dbReference>
<dbReference type="InterPro" id="IPR045864">
    <property type="entry name" value="aa-tRNA-synth_II/BPL/LPL"/>
</dbReference>